<gene>
    <name evidence="1" type="ORF">Focb16_v005549</name>
</gene>
<dbReference type="EMBL" id="SRMI01000003">
    <property type="protein sequence ID" value="TVY75232.1"/>
    <property type="molecule type" value="Genomic_DNA"/>
</dbReference>
<proteinExistence type="predicted"/>
<dbReference type="Proteomes" id="UP000320707">
    <property type="component" value="Unassembled WGS sequence"/>
</dbReference>
<reference evidence="1 2" key="1">
    <citation type="journal article" date="2019" name="Microbiol. Resour. Announc.">
        <title>High-quality draft genome sequence of Fusarium oxysporum f. sp. cubense strain 160527, a causal agent of Panama disease.</title>
        <authorList>
            <person name="Asai S."/>
            <person name="Ayukawa Y."/>
            <person name="Gan P."/>
            <person name="Masuda S."/>
            <person name="Komatsu K."/>
            <person name="Shirasu K."/>
            <person name="Arie T."/>
        </authorList>
    </citation>
    <scope>NUCLEOTIDE SEQUENCE [LARGE SCALE GENOMIC DNA]</scope>
    <source>
        <strain evidence="1 2">160527</strain>
    </source>
</reference>
<organism evidence="1 2">
    <name type="scientific">Fusarium oxysporum f. sp. cubense</name>
    <dbReference type="NCBI Taxonomy" id="61366"/>
    <lineage>
        <taxon>Eukaryota</taxon>
        <taxon>Fungi</taxon>
        <taxon>Dikarya</taxon>
        <taxon>Ascomycota</taxon>
        <taxon>Pezizomycotina</taxon>
        <taxon>Sordariomycetes</taxon>
        <taxon>Hypocreomycetidae</taxon>
        <taxon>Hypocreales</taxon>
        <taxon>Nectriaceae</taxon>
        <taxon>Fusarium</taxon>
        <taxon>Fusarium oxysporum species complex</taxon>
    </lineage>
</organism>
<evidence type="ECO:0000313" key="2">
    <source>
        <dbReference type="Proteomes" id="UP000320707"/>
    </source>
</evidence>
<accession>A0A559LLS7</accession>
<name>A0A559LLS7_FUSOC</name>
<evidence type="ECO:0000313" key="1">
    <source>
        <dbReference type="EMBL" id="TVY75232.1"/>
    </source>
</evidence>
<dbReference type="AlphaFoldDB" id="A0A559LLS7"/>
<protein>
    <submittedName>
        <fullName evidence="1">Uncharacterized protein</fullName>
    </submittedName>
</protein>
<comment type="caution">
    <text evidence="1">The sequence shown here is derived from an EMBL/GenBank/DDBJ whole genome shotgun (WGS) entry which is preliminary data.</text>
</comment>
<sequence length="390" mass="44193">MFDSILDPNRLKTSVVKAPAAVSESQRDGQDMANEINAAIRKEKSSLAVAECVPVRAASLERLKKFLETEPKMVFDRTSASFSPPIFLLTANLKTIPDPLITWDTLHPILDNDSDELVETIADSVPRDYSKFQAWMDEKQGDCKVLKQRLEHAWLISPDLGGKSQLLSEIAGSQDLFLASGYVRPHGDLFLEHTVVVDLDRELLDCNGVCFFFLVQLPQTSIHALLEPVNRWRLPFEEAGINWGLLEKAEVKDFRHAFEIWINNDAPDTYDLAVFIVIGAKFRLLHVTSHPQIPTVEEALPDASFHIEKARQWSYHKPSWRYCHAMRPYLVHARSELKFGDVEVDDISDDDMSLGSKARRPPLDTRTREDRPAIVAALSWARRLVDVLGD</sequence>